<dbReference type="Gene3D" id="3.30.413.10">
    <property type="entry name" value="Sulfite Reductase Hemoprotein, domain 1"/>
    <property type="match status" value="2"/>
</dbReference>
<evidence type="ECO:0000256" key="4">
    <source>
        <dbReference type="ARBA" id="ARBA00023002"/>
    </source>
</evidence>
<dbReference type="InterPro" id="IPR012798">
    <property type="entry name" value="Cbl_synth_CobG-like"/>
</dbReference>
<evidence type="ECO:0000313" key="9">
    <source>
        <dbReference type="EMBL" id="MQU07594.1"/>
    </source>
</evidence>
<dbReference type="InterPro" id="IPR051329">
    <property type="entry name" value="NIR_SIR_4Fe-4S"/>
</dbReference>
<dbReference type="EC" id="1.14.13.83" evidence="9"/>
<dbReference type="GO" id="GO:0051539">
    <property type="term" value="F:4 iron, 4 sulfur cluster binding"/>
    <property type="evidence" value="ECO:0007669"/>
    <property type="project" value="UniProtKB-KW"/>
</dbReference>
<dbReference type="GO" id="GO:0046872">
    <property type="term" value="F:metal ion binding"/>
    <property type="evidence" value="ECO:0007669"/>
    <property type="project" value="UniProtKB-KW"/>
</dbReference>
<proteinExistence type="predicted"/>
<keyword evidence="2" id="KW-0349">Heme</keyword>
<feature type="domain" description="Nitrite/Sulfite reductase ferredoxin-like" evidence="8">
    <location>
        <begin position="44"/>
        <end position="100"/>
    </location>
</feature>
<evidence type="ECO:0000256" key="5">
    <source>
        <dbReference type="ARBA" id="ARBA00023004"/>
    </source>
</evidence>
<dbReference type="PANTHER" id="PTHR32439:SF9">
    <property type="entry name" value="BLR3264 PROTEIN"/>
    <property type="match status" value="1"/>
</dbReference>
<dbReference type="InterPro" id="IPR005117">
    <property type="entry name" value="NiRdtase/SiRdtase_haem-b_fer"/>
</dbReference>
<dbReference type="GO" id="GO:0043818">
    <property type="term" value="F:precorrin-3B synthase activity"/>
    <property type="evidence" value="ECO:0007669"/>
    <property type="project" value="UniProtKB-EC"/>
</dbReference>
<feature type="domain" description="Nitrite/Sulfite reductase ferredoxin-like" evidence="8">
    <location>
        <begin position="276"/>
        <end position="342"/>
    </location>
</feature>
<evidence type="ECO:0000256" key="6">
    <source>
        <dbReference type="ARBA" id="ARBA00023014"/>
    </source>
</evidence>
<evidence type="ECO:0000256" key="1">
    <source>
        <dbReference type="ARBA" id="ARBA00022485"/>
    </source>
</evidence>
<gene>
    <name evidence="9" type="primary">cobG</name>
    <name evidence="9" type="ORF">GHO27_18090</name>
</gene>
<dbReference type="Gene3D" id="3.90.480.10">
    <property type="entry name" value="Sulfite Reductase Hemoprotein,Domain 2"/>
    <property type="match status" value="1"/>
</dbReference>
<dbReference type="SUPFAM" id="SSF55124">
    <property type="entry name" value="Nitrite/Sulfite reductase N-terminal domain-like"/>
    <property type="match status" value="2"/>
</dbReference>
<dbReference type="Proteomes" id="UP000478064">
    <property type="component" value="Unassembled WGS sequence"/>
</dbReference>
<feature type="domain" description="Nitrite/sulphite reductase 4Fe-4S" evidence="7">
    <location>
        <begin position="111"/>
        <end position="254"/>
    </location>
</feature>
<accession>A0A6L5HW36</accession>
<dbReference type="Pfam" id="PF01077">
    <property type="entry name" value="NIR_SIR"/>
    <property type="match status" value="1"/>
</dbReference>
<dbReference type="GO" id="GO:0020037">
    <property type="term" value="F:heme binding"/>
    <property type="evidence" value="ECO:0007669"/>
    <property type="project" value="InterPro"/>
</dbReference>
<keyword evidence="5" id="KW-0408">Iron</keyword>
<dbReference type="EMBL" id="WIVU01000041">
    <property type="protein sequence ID" value="MQU07594.1"/>
    <property type="molecule type" value="Genomic_DNA"/>
</dbReference>
<dbReference type="InterPro" id="IPR036136">
    <property type="entry name" value="Nit/Sulf_reduc_fer-like_dom_sf"/>
</dbReference>
<evidence type="ECO:0000256" key="3">
    <source>
        <dbReference type="ARBA" id="ARBA00022723"/>
    </source>
</evidence>
<evidence type="ECO:0000313" key="10">
    <source>
        <dbReference type="Proteomes" id="UP000478064"/>
    </source>
</evidence>
<dbReference type="NCBIfam" id="TIGR02435">
    <property type="entry name" value="CobG"/>
    <property type="match status" value="1"/>
</dbReference>
<comment type="caution">
    <text evidence="9">The sequence shown here is derived from an EMBL/GenBank/DDBJ whole genome shotgun (WGS) entry which is preliminary data.</text>
</comment>
<keyword evidence="1" id="KW-0004">4Fe-4S</keyword>
<reference evidence="9 10" key="1">
    <citation type="submission" date="2019-10" db="EMBL/GenBank/DDBJ databases">
        <title>Evaluation of single-gene subtyping targets for Pseudomonas.</title>
        <authorList>
            <person name="Reichler S.J."/>
            <person name="Orsi R.H."/>
            <person name="Wiedmann M."/>
            <person name="Martin N.H."/>
            <person name="Murphy S.I."/>
        </authorList>
    </citation>
    <scope>NUCLEOTIDE SEQUENCE [LARGE SCALE GENOMIC DNA]</scope>
    <source>
        <strain evidence="9 10">FSL R10-1637</strain>
    </source>
</reference>
<sequence>MCNSALPALDRPVPLPSELSATSPVRPTGCPGLLRIVQAMDGGICRVKLAGGVITAQQARAVADVAQRYANGVIEATNRSNLQIRGVGTEHAALIEPLLAAGLGPANAASDDVRNLMLSPTAGIDPYQTIDTWPLARQILASLESTPRFAELSAKFAVQLDGAEALAMLEHHHDLWLSAFVCNGQTLLAFGLAGCSAHDAPLGAVPLAHGHELVMAVLTLFLDVARPEQTRMRHLLKDLSAADFVEQLALRMPVPIAPLTDWRRDQLVLQSPIGTYPQRERGRVHVGAALVLGRLDAAMLNGLAQLASEYGNGTLRFTPWQSVLLPDVRAEDAPLLTQRLHALGLLCEAQDPLTHLIACTGSSACAKGLADTKADARQLATLLSQPQTIHLTGCQRACAAAHVAPVTLLAVAPGHYDLYLRAPEHAGFGVLRERNLTIEAAGAWLEARQRSNTDD</sequence>
<evidence type="ECO:0000256" key="2">
    <source>
        <dbReference type="ARBA" id="ARBA00022617"/>
    </source>
</evidence>
<dbReference type="PANTHER" id="PTHR32439">
    <property type="entry name" value="FERREDOXIN--NITRITE REDUCTASE, CHLOROPLASTIC"/>
    <property type="match status" value="1"/>
</dbReference>
<dbReference type="SUPFAM" id="SSF56014">
    <property type="entry name" value="Nitrite and sulphite reductase 4Fe-4S domain-like"/>
    <property type="match status" value="2"/>
</dbReference>
<dbReference type="InterPro" id="IPR006067">
    <property type="entry name" value="NO2/SO3_Rdtase_4Fe4S_dom"/>
</dbReference>
<dbReference type="Pfam" id="PF03460">
    <property type="entry name" value="NIR_SIR_ferr"/>
    <property type="match status" value="2"/>
</dbReference>
<organism evidence="9 10">
    <name type="scientific">Pseudomonas helleri</name>
    <dbReference type="NCBI Taxonomy" id="1608996"/>
    <lineage>
        <taxon>Bacteria</taxon>
        <taxon>Pseudomonadati</taxon>
        <taxon>Pseudomonadota</taxon>
        <taxon>Gammaproteobacteria</taxon>
        <taxon>Pseudomonadales</taxon>
        <taxon>Pseudomonadaceae</taxon>
        <taxon>Pseudomonas</taxon>
    </lineage>
</organism>
<keyword evidence="3" id="KW-0479">Metal-binding</keyword>
<dbReference type="AlphaFoldDB" id="A0A6L5HW36"/>
<name>A0A6L5HW36_9PSED</name>
<dbReference type="InterPro" id="IPR045854">
    <property type="entry name" value="NO2/SO3_Rdtase_4Fe4S_sf"/>
</dbReference>
<protein>
    <submittedName>
        <fullName evidence="9">Precorrin-3B synthase</fullName>
        <ecNumber evidence="9">1.14.13.83</ecNumber>
    </submittedName>
</protein>
<keyword evidence="6" id="KW-0411">Iron-sulfur</keyword>
<evidence type="ECO:0000259" key="7">
    <source>
        <dbReference type="Pfam" id="PF01077"/>
    </source>
</evidence>
<evidence type="ECO:0000259" key="8">
    <source>
        <dbReference type="Pfam" id="PF03460"/>
    </source>
</evidence>
<keyword evidence="4 9" id="KW-0560">Oxidoreductase</keyword>